<dbReference type="Pfam" id="PF00756">
    <property type="entry name" value="Esterase"/>
    <property type="match status" value="1"/>
</dbReference>
<dbReference type="SUPFAM" id="SSF53474">
    <property type="entry name" value="alpha/beta-Hydrolases"/>
    <property type="match status" value="1"/>
</dbReference>
<organism evidence="2 3">
    <name type="scientific">Anaerostipes amylophilus</name>
    <dbReference type="NCBI Taxonomy" id="2981779"/>
    <lineage>
        <taxon>Bacteria</taxon>
        <taxon>Bacillati</taxon>
        <taxon>Bacillota</taxon>
        <taxon>Clostridia</taxon>
        <taxon>Lachnospirales</taxon>
        <taxon>Lachnospiraceae</taxon>
        <taxon>Anaerostipes</taxon>
    </lineage>
</organism>
<dbReference type="Proteomes" id="UP001482154">
    <property type="component" value="Unassembled WGS sequence"/>
</dbReference>
<keyword evidence="1" id="KW-0472">Membrane</keyword>
<keyword evidence="1" id="KW-1133">Transmembrane helix</keyword>
<dbReference type="InterPro" id="IPR029058">
    <property type="entry name" value="AB_hydrolase_fold"/>
</dbReference>
<keyword evidence="2" id="KW-0378">Hydrolase</keyword>
<name>A0ABV1IX36_9FIRM</name>
<keyword evidence="3" id="KW-1185">Reference proteome</keyword>
<evidence type="ECO:0000256" key="1">
    <source>
        <dbReference type="SAM" id="Phobius"/>
    </source>
</evidence>
<feature type="transmembrane region" description="Helical" evidence="1">
    <location>
        <begin position="108"/>
        <end position="125"/>
    </location>
</feature>
<keyword evidence="1" id="KW-0812">Transmembrane</keyword>
<proteinExistence type="predicted"/>
<dbReference type="GO" id="GO:0016787">
    <property type="term" value="F:hydrolase activity"/>
    <property type="evidence" value="ECO:0007669"/>
    <property type="project" value="UniProtKB-KW"/>
</dbReference>
<gene>
    <name evidence="2" type="ORF">AAAU51_11495</name>
</gene>
<evidence type="ECO:0000313" key="2">
    <source>
        <dbReference type="EMBL" id="MEQ2711791.1"/>
    </source>
</evidence>
<accession>A0ABV1IX36</accession>
<protein>
    <submittedName>
        <fullName evidence="2">Alpha/beta hydrolase-fold protein</fullName>
    </submittedName>
</protein>
<reference evidence="2 3" key="1">
    <citation type="submission" date="2024-04" db="EMBL/GenBank/DDBJ databases">
        <title>Human intestinal bacterial collection.</title>
        <authorList>
            <person name="Pauvert C."/>
            <person name="Hitch T.C.A."/>
            <person name="Clavel T."/>
        </authorList>
    </citation>
    <scope>NUCLEOTIDE SEQUENCE [LARGE SCALE GENOMIC DNA]</scope>
    <source>
        <strain evidence="2 3">CLA-AA-H249</strain>
    </source>
</reference>
<dbReference type="InterPro" id="IPR000801">
    <property type="entry name" value="Esterase-like"/>
</dbReference>
<sequence>MQKLQIKHKTCYIDQNGSDGPIILWGMYPHRGNEIAHMWECLMETVNDQDFLLCAFQVEDWNGDFSPWKAPAAFGNEDFKGNGLKTLQWLTNDLIPELKTAYGADREIYLIGYSLAGLFALWTAYETDIFSAIASCSGSLWFEQWDQYVSHHRIKHESYIYISLGGKEEKTKNQVMARVGDRTRKQEQILQNDPKVKKTILEFNSGGHFADSEKRLSKAVKWLLKNRNSISSNDNVINDVYNRGL</sequence>
<dbReference type="EMBL" id="JBBNIN010000019">
    <property type="protein sequence ID" value="MEQ2711791.1"/>
    <property type="molecule type" value="Genomic_DNA"/>
</dbReference>
<evidence type="ECO:0000313" key="3">
    <source>
        <dbReference type="Proteomes" id="UP001482154"/>
    </source>
</evidence>
<comment type="caution">
    <text evidence="2">The sequence shown here is derived from an EMBL/GenBank/DDBJ whole genome shotgun (WGS) entry which is preliminary data.</text>
</comment>
<dbReference type="RefSeq" id="WP_252196799.1">
    <property type="nucleotide sequence ID" value="NZ_JBBNIN010000019.1"/>
</dbReference>
<dbReference type="Gene3D" id="3.40.50.1820">
    <property type="entry name" value="alpha/beta hydrolase"/>
    <property type="match status" value="1"/>
</dbReference>